<dbReference type="InterPro" id="IPR002156">
    <property type="entry name" value="RNaseH_domain"/>
</dbReference>
<dbReference type="EMBL" id="JAAIUW010000009">
    <property type="protein sequence ID" value="KAF7814562.1"/>
    <property type="molecule type" value="Genomic_DNA"/>
</dbReference>
<dbReference type="Pfam" id="PF11326">
    <property type="entry name" value="PANTS-like"/>
    <property type="match status" value="1"/>
</dbReference>
<gene>
    <name evidence="2" type="ORF">G2W53_028531</name>
</gene>
<dbReference type="InterPro" id="IPR036397">
    <property type="entry name" value="RNaseH_sf"/>
</dbReference>
<dbReference type="InterPro" id="IPR044730">
    <property type="entry name" value="RNase_H-like_dom_plant"/>
</dbReference>
<dbReference type="InterPro" id="IPR053151">
    <property type="entry name" value="RNase_H-like"/>
</dbReference>
<feature type="domain" description="RNase H type-1" evidence="1">
    <location>
        <begin position="31"/>
        <end position="151"/>
    </location>
</feature>
<proteinExistence type="predicted"/>
<accession>A0A834T644</accession>
<dbReference type="OrthoDB" id="1435729at2759"/>
<dbReference type="Pfam" id="PF13456">
    <property type="entry name" value="RVT_3"/>
    <property type="match status" value="1"/>
</dbReference>
<sequence length="328" mass="36491">MALRVKQKGPQLPKDSNIIWIPPEASMFKINVDGSCWENDMSISCGGVIRDAGKRWIIGFSKNLGKGNILLAKMWGIRMGLQIAKFKGLSNSTIETDSLAAVKLIKGNSSESHPLYAITEDIRRMLIPNGSMNLVHIPRNANRVADTMAKQGHLLSFGDFLYEEPPAFSSIVYQEDSPVHQMQRYYRLGEFDNCFEKWNALVDCLTLKTKSSSEVQEVSFFARVSIEPSLGRHWWVCRRRSCGISPSGSSSSVPAVGGYTEVSLSLFSVFFGYVGAVHPFSGAGVVLSDHLSAPYHVWWWLLDLSVAFGLEEGVRGIWWEYSLVFPGG</sequence>
<dbReference type="GO" id="GO:0003676">
    <property type="term" value="F:nucleic acid binding"/>
    <property type="evidence" value="ECO:0007669"/>
    <property type="project" value="InterPro"/>
</dbReference>
<reference evidence="2" key="1">
    <citation type="submission" date="2020-09" db="EMBL/GenBank/DDBJ databases">
        <title>Genome-Enabled Discovery of Anthraquinone Biosynthesis in Senna tora.</title>
        <authorList>
            <person name="Kang S.-H."/>
            <person name="Pandey R.P."/>
            <person name="Lee C.-M."/>
            <person name="Sim J.-S."/>
            <person name="Jeong J.-T."/>
            <person name="Choi B.-S."/>
            <person name="Jung M."/>
            <person name="Ginzburg D."/>
            <person name="Zhao K."/>
            <person name="Won S.Y."/>
            <person name="Oh T.-J."/>
            <person name="Yu Y."/>
            <person name="Kim N.-H."/>
            <person name="Lee O.R."/>
            <person name="Lee T.-H."/>
            <person name="Bashyal P."/>
            <person name="Kim T.-S."/>
            <person name="Lee W.-H."/>
            <person name="Kawkins C."/>
            <person name="Kim C.-K."/>
            <person name="Kim J.S."/>
            <person name="Ahn B.O."/>
            <person name="Rhee S.Y."/>
            <person name="Sohng J.K."/>
        </authorList>
    </citation>
    <scope>NUCLEOTIDE SEQUENCE</scope>
    <source>
        <tissue evidence="2">Leaf</tissue>
    </source>
</reference>
<dbReference type="GO" id="GO:0004523">
    <property type="term" value="F:RNA-DNA hybrid ribonuclease activity"/>
    <property type="evidence" value="ECO:0007669"/>
    <property type="project" value="InterPro"/>
</dbReference>
<dbReference type="AlphaFoldDB" id="A0A834T644"/>
<name>A0A834T644_9FABA</name>
<dbReference type="SUPFAM" id="SSF53098">
    <property type="entry name" value="Ribonuclease H-like"/>
    <property type="match status" value="1"/>
</dbReference>
<evidence type="ECO:0000259" key="1">
    <source>
        <dbReference type="Pfam" id="PF13456"/>
    </source>
</evidence>
<organism evidence="2 3">
    <name type="scientific">Senna tora</name>
    <dbReference type="NCBI Taxonomy" id="362788"/>
    <lineage>
        <taxon>Eukaryota</taxon>
        <taxon>Viridiplantae</taxon>
        <taxon>Streptophyta</taxon>
        <taxon>Embryophyta</taxon>
        <taxon>Tracheophyta</taxon>
        <taxon>Spermatophyta</taxon>
        <taxon>Magnoliopsida</taxon>
        <taxon>eudicotyledons</taxon>
        <taxon>Gunneridae</taxon>
        <taxon>Pentapetalae</taxon>
        <taxon>rosids</taxon>
        <taxon>fabids</taxon>
        <taxon>Fabales</taxon>
        <taxon>Fabaceae</taxon>
        <taxon>Caesalpinioideae</taxon>
        <taxon>Cassia clade</taxon>
        <taxon>Senna</taxon>
    </lineage>
</organism>
<evidence type="ECO:0000313" key="3">
    <source>
        <dbReference type="Proteomes" id="UP000634136"/>
    </source>
</evidence>
<dbReference type="Proteomes" id="UP000634136">
    <property type="component" value="Unassembled WGS sequence"/>
</dbReference>
<protein>
    <submittedName>
        <fullName evidence="2">Putative ribonuclease H-like domain-containing protein</fullName>
    </submittedName>
</protein>
<dbReference type="InterPro" id="IPR021475">
    <property type="entry name" value="Pants/Emi1-like"/>
</dbReference>
<comment type="caution">
    <text evidence="2">The sequence shown here is derived from an EMBL/GenBank/DDBJ whole genome shotgun (WGS) entry which is preliminary data.</text>
</comment>
<dbReference type="Gene3D" id="3.30.420.10">
    <property type="entry name" value="Ribonuclease H-like superfamily/Ribonuclease H"/>
    <property type="match status" value="1"/>
</dbReference>
<keyword evidence="3" id="KW-1185">Reference proteome</keyword>
<evidence type="ECO:0000313" key="2">
    <source>
        <dbReference type="EMBL" id="KAF7814562.1"/>
    </source>
</evidence>
<dbReference type="PANTHER" id="PTHR47723:SF19">
    <property type="entry name" value="POLYNUCLEOTIDYL TRANSFERASE, RIBONUCLEASE H-LIKE SUPERFAMILY PROTEIN"/>
    <property type="match status" value="1"/>
</dbReference>
<dbReference type="InterPro" id="IPR012337">
    <property type="entry name" value="RNaseH-like_sf"/>
</dbReference>
<dbReference type="CDD" id="cd06222">
    <property type="entry name" value="RNase_H_like"/>
    <property type="match status" value="1"/>
</dbReference>
<dbReference type="PANTHER" id="PTHR47723">
    <property type="entry name" value="OS05G0353850 PROTEIN"/>
    <property type="match status" value="1"/>
</dbReference>